<proteinExistence type="predicted"/>
<dbReference type="EMBL" id="CP031148">
    <property type="protein sequence ID" value="AXG11426.1"/>
    <property type="molecule type" value="Genomic_DNA"/>
</dbReference>
<sequence length="74" mass="7522">MATAKAVGTANTDRIGRIEECGRTCRNVTSTLTNDGTAASDVTVYTHAGNGVDGDGWPRPPVSSPASPTSGTSR</sequence>
<feature type="compositionally biased region" description="Polar residues" evidence="1">
    <location>
        <begin position="64"/>
        <end position="74"/>
    </location>
</feature>
<dbReference type="Proteomes" id="UP000252985">
    <property type="component" value="Chromosome"/>
</dbReference>
<evidence type="ECO:0000313" key="3">
    <source>
        <dbReference type="Proteomes" id="UP000252985"/>
    </source>
</evidence>
<reference evidence="2 3" key="1">
    <citation type="submission" date="2018-07" db="EMBL/GenBank/DDBJ databases">
        <title>Genome sequences of Haloplanus sp. CBA1112.</title>
        <authorList>
            <person name="Kim Y.B."/>
            <person name="Roh S.W."/>
        </authorList>
    </citation>
    <scope>NUCLEOTIDE SEQUENCE [LARGE SCALE GENOMIC DNA]</scope>
    <source>
        <strain evidence="2 3">CBA1112</strain>
    </source>
</reference>
<dbReference type="AlphaFoldDB" id="A0A345EGV4"/>
<feature type="region of interest" description="Disordered" evidence="1">
    <location>
        <begin position="48"/>
        <end position="74"/>
    </location>
</feature>
<name>A0A345EGV4_9EURY</name>
<dbReference type="KEGG" id="haq:DU484_17065"/>
<gene>
    <name evidence="2" type="ORF">DU484_17065</name>
</gene>
<evidence type="ECO:0000256" key="1">
    <source>
        <dbReference type="SAM" id="MobiDB-lite"/>
    </source>
</evidence>
<evidence type="ECO:0000313" key="2">
    <source>
        <dbReference type="EMBL" id="AXG11426.1"/>
    </source>
</evidence>
<protein>
    <submittedName>
        <fullName evidence="2">Uncharacterized protein</fullName>
    </submittedName>
</protein>
<organism evidence="2 3">
    <name type="scientific">Haloplanus rubicundus</name>
    <dbReference type="NCBI Taxonomy" id="1547898"/>
    <lineage>
        <taxon>Archaea</taxon>
        <taxon>Methanobacteriati</taxon>
        <taxon>Methanobacteriota</taxon>
        <taxon>Stenosarchaea group</taxon>
        <taxon>Halobacteria</taxon>
        <taxon>Halobacteriales</taxon>
        <taxon>Haloferacaceae</taxon>
        <taxon>Haloplanus</taxon>
    </lineage>
</organism>
<accession>A0A345EGV4</accession>